<dbReference type="OrthoDB" id="2935121at2"/>
<dbReference type="Gene3D" id="3.40.630.30">
    <property type="match status" value="1"/>
</dbReference>
<dbReference type="SUPFAM" id="SSF55729">
    <property type="entry name" value="Acyl-CoA N-acyltransferases (Nat)"/>
    <property type="match status" value="1"/>
</dbReference>
<dbReference type="InterPro" id="IPR050832">
    <property type="entry name" value="Bact_Acetyltransf"/>
</dbReference>
<keyword evidence="2 4" id="KW-0012">Acyltransferase</keyword>
<evidence type="ECO:0000256" key="2">
    <source>
        <dbReference type="ARBA" id="ARBA00023315"/>
    </source>
</evidence>
<protein>
    <submittedName>
        <fullName evidence="4">L-amino acid N-acyltransferase YncA</fullName>
    </submittedName>
</protein>
<keyword evidence="1 4" id="KW-0808">Transferase</keyword>
<proteinExistence type="predicted"/>
<dbReference type="PROSITE" id="PS51186">
    <property type="entry name" value="GNAT"/>
    <property type="match status" value="1"/>
</dbReference>
<dbReference type="InterPro" id="IPR016181">
    <property type="entry name" value="Acyl_CoA_acyltransferase"/>
</dbReference>
<organism evidence="4 5">
    <name type="scientific">Stackebrandtia albiflava</name>
    <dbReference type="NCBI Taxonomy" id="406432"/>
    <lineage>
        <taxon>Bacteria</taxon>
        <taxon>Bacillati</taxon>
        <taxon>Actinomycetota</taxon>
        <taxon>Actinomycetes</taxon>
        <taxon>Glycomycetales</taxon>
        <taxon>Glycomycetaceae</taxon>
        <taxon>Stackebrandtia</taxon>
    </lineage>
</organism>
<feature type="domain" description="N-acetyltransferase" evidence="3">
    <location>
        <begin position="3"/>
        <end position="150"/>
    </location>
</feature>
<keyword evidence="5" id="KW-1185">Reference proteome</keyword>
<dbReference type="CDD" id="cd04301">
    <property type="entry name" value="NAT_SF"/>
    <property type="match status" value="1"/>
</dbReference>
<evidence type="ECO:0000313" key="5">
    <source>
        <dbReference type="Proteomes" id="UP000321617"/>
    </source>
</evidence>
<dbReference type="EMBL" id="VLLL01000006">
    <property type="protein sequence ID" value="TWJ13046.1"/>
    <property type="molecule type" value="Genomic_DNA"/>
</dbReference>
<evidence type="ECO:0000256" key="1">
    <source>
        <dbReference type="ARBA" id="ARBA00022679"/>
    </source>
</evidence>
<dbReference type="Pfam" id="PF00583">
    <property type="entry name" value="Acetyltransf_1"/>
    <property type="match status" value="1"/>
</dbReference>
<evidence type="ECO:0000259" key="3">
    <source>
        <dbReference type="PROSITE" id="PS51186"/>
    </source>
</evidence>
<dbReference type="RefSeq" id="WP_147140629.1">
    <property type="nucleotide sequence ID" value="NZ_BAABIJ010000002.1"/>
</dbReference>
<dbReference type="AlphaFoldDB" id="A0A562V579"/>
<evidence type="ECO:0000313" key="4">
    <source>
        <dbReference type="EMBL" id="TWJ13046.1"/>
    </source>
</evidence>
<dbReference type="GO" id="GO:0016747">
    <property type="term" value="F:acyltransferase activity, transferring groups other than amino-acyl groups"/>
    <property type="evidence" value="ECO:0007669"/>
    <property type="project" value="InterPro"/>
</dbReference>
<name>A0A562V579_9ACTN</name>
<comment type="caution">
    <text evidence="4">The sequence shown here is derived from an EMBL/GenBank/DDBJ whole genome shotgun (WGS) entry which is preliminary data.</text>
</comment>
<sequence length="162" mass="18444">MPITVRPLAATDWPSLWRLWHHTDDPEPVARDRFRDLLTDGRWGMFGSVTDAGRLTGYAAVQDHGPHWRTGDHHRVARFHDLYVAEADRRTGAGRALVAAVVEWAATRVRYLEWQAHHARAAPFYERLGYRGDPCPQPDYPHFEIDFRAGGGHPTTPDTASR</sequence>
<dbReference type="Proteomes" id="UP000321617">
    <property type="component" value="Unassembled WGS sequence"/>
</dbReference>
<dbReference type="PANTHER" id="PTHR43877:SF1">
    <property type="entry name" value="ACETYLTRANSFERASE"/>
    <property type="match status" value="1"/>
</dbReference>
<dbReference type="PANTHER" id="PTHR43877">
    <property type="entry name" value="AMINOALKYLPHOSPHONATE N-ACETYLTRANSFERASE-RELATED-RELATED"/>
    <property type="match status" value="1"/>
</dbReference>
<reference evidence="4 5" key="1">
    <citation type="journal article" date="2013" name="Stand. Genomic Sci.">
        <title>Genomic Encyclopedia of Type Strains, Phase I: The one thousand microbial genomes (KMG-I) project.</title>
        <authorList>
            <person name="Kyrpides N.C."/>
            <person name="Woyke T."/>
            <person name="Eisen J.A."/>
            <person name="Garrity G."/>
            <person name="Lilburn T.G."/>
            <person name="Beck B.J."/>
            <person name="Whitman W.B."/>
            <person name="Hugenholtz P."/>
            <person name="Klenk H.P."/>
        </authorList>
    </citation>
    <scope>NUCLEOTIDE SEQUENCE [LARGE SCALE GENOMIC DNA]</scope>
    <source>
        <strain evidence="4 5">DSM 45044</strain>
    </source>
</reference>
<accession>A0A562V579</accession>
<dbReference type="InterPro" id="IPR000182">
    <property type="entry name" value="GNAT_dom"/>
</dbReference>
<gene>
    <name evidence="4" type="ORF">LX16_3814</name>
</gene>